<dbReference type="GO" id="GO:0003676">
    <property type="term" value="F:nucleic acid binding"/>
    <property type="evidence" value="ECO:0007669"/>
    <property type="project" value="InterPro"/>
</dbReference>
<sequence length="175" mass="19971">MELIRRNYEFPGMKEKVTSFIAKCADCQKNKHDTHAPYGEMQAQELPTEPWADISMDFVTGLPVSRDPATNIGYNAILVVIDRFTKQAEYILFRNDFTAVHLAHIVNDRIIRHHSIPKSIISDRDKLFTSNFWTTLLAAIDRKNEQNHESISQDIRQSSANQLGFASAYGTNSIQ</sequence>
<evidence type="ECO:0000256" key="1">
    <source>
        <dbReference type="ARBA" id="ARBA00022884"/>
    </source>
</evidence>
<dbReference type="InterPro" id="IPR012337">
    <property type="entry name" value="RNaseH-like_sf"/>
</dbReference>
<organism evidence="2 3">
    <name type="scientific">Pyrenophora teres f. teres</name>
    <dbReference type="NCBI Taxonomy" id="97479"/>
    <lineage>
        <taxon>Eukaryota</taxon>
        <taxon>Fungi</taxon>
        <taxon>Dikarya</taxon>
        <taxon>Ascomycota</taxon>
        <taxon>Pezizomycotina</taxon>
        <taxon>Dothideomycetes</taxon>
        <taxon>Pleosporomycetidae</taxon>
        <taxon>Pleosporales</taxon>
        <taxon>Pleosporineae</taxon>
        <taxon>Pleosporaceae</taxon>
        <taxon>Pyrenophora</taxon>
    </lineage>
</organism>
<dbReference type="AlphaFoldDB" id="A0A6S6VWR7"/>
<name>A0A6S6VWR7_9PLEO</name>
<dbReference type="InterPro" id="IPR036397">
    <property type="entry name" value="RNaseH_sf"/>
</dbReference>
<dbReference type="GO" id="GO:0005634">
    <property type="term" value="C:nucleus"/>
    <property type="evidence" value="ECO:0007669"/>
    <property type="project" value="UniProtKB-ARBA"/>
</dbReference>
<dbReference type="GO" id="GO:0015074">
    <property type="term" value="P:DNA integration"/>
    <property type="evidence" value="ECO:0007669"/>
    <property type="project" value="InterPro"/>
</dbReference>
<dbReference type="PANTHER" id="PTHR35046:SF9">
    <property type="entry name" value="RNA-DIRECTED DNA POLYMERASE"/>
    <property type="match status" value="1"/>
</dbReference>
<proteinExistence type="predicted"/>
<dbReference type="InterPro" id="IPR001584">
    <property type="entry name" value="Integrase_cat-core"/>
</dbReference>
<protein>
    <submittedName>
        <fullName evidence="2">Uncharacterized protein</fullName>
    </submittedName>
</protein>
<dbReference type="PANTHER" id="PTHR35046">
    <property type="entry name" value="ZINC KNUCKLE (CCHC-TYPE) FAMILY PROTEIN"/>
    <property type="match status" value="1"/>
</dbReference>
<dbReference type="Gene3D" id="3.30.420.10">
    <property type="entry name" value="Ribonuclease H-like superfamily/Ribonuclease H"/>
    <property type="match status" value="1"/>
</dbReference>
<evidence type="ECO:0000313" key="2">
    <source>
        <dbReference type="EMBL" id="CAE7021574.1"/>
    </source>
</evidence>
<gene>
    <name evidence="2" type="ORF">PTTW11_03286</name>
</gene>
<dbReference type="InterPro" id="IPR041588">
    <property type="entry name" value="Integrase_H2C2"/>
</dbReference>
<dbReference type="Proteomes" id="UP000472372">
    <property type="component" value="Chromosome 3"/>
</dbReference>
<dbReference type="Pfam" id="PF17921">
    <property type="entry name" value="Integrase_H2C2"/>
    <property type="match status" value="1"/>
</dbReference>
<evidence type="ECO:0000313" key="3">
    <source>
        <dbReference type="Proteomes" id="UP000472372"/>
    </source>
</evidence>
<dbReference type="SUPFAM" id="SSF53098">
    <property type="entry name" value="Ribonuclease H-like"/>
    <property type="match status" value="1"/>
</dbReference>
<reference evidence="2" key="1">
    <citation type="submission" date="2021-02" db="EMBL/GenBank/DDBJ databases">
        <authorList>
            <person name="Syme A R."/>
            <person name="Syme A R."/>
            <person name="Moolhuijzen P."/>
        </authorList>
    </citation>
    <scope>NUCLEOTIDE SEQUENCE</scope>
    <source>
        <strain evidence="2">W1-1</strain>
    </source>
</reference>
<keyword evidence="1" id="KW-0694">RNA-binding</keyword>
<dbReference type="PROSITE" id="PS50994">
    <property type="entry name" value="INTEGRASE"/>
    <property type="match status" value="1"/>
</dbReference>
<dbReference type="EMBL" id="HG992979">
    <property type="protein sequence ID" value="CAE7021574.1"/>
    <property type="molecule type" value="Genomic_DNA"/>
</dbReference>
<accession>A0A6S6VWR7</accession>